<dbReference type="SUPFAM" id="SSF111283">
    <property type="entry name" value="Putative modulator of DNA gyrase, PmbA/TldD"/>
    <property type="match status" value="1"/>
</dbReference>
<reference evidence="3 4" key="1">
    <citation type="submission" date="2017-07" db="EMBL/GenBank/DDBJ databases">
        <title>Draft whole genome sequences of clinical Proprionibacteriaceae strains.</title>
        <authorList>
            <person name="Bernier A.-M."/>
            <person name="Bernard K."/>
            <person name="Domingo M.-C."/>
        </authorList>
    </citation>
    <scope>NUCLEOTIDE SEQUENCE [LARGE SCALE GENOMIC DNA]</scope>
    <source>
        <strain evidence="3 4">NML 030167</strain>
    </source>
</reference>
<evidence type="ECO:0000259" key="2">
    <source>
        <dbReference type="Pfam" id="PF19289"/>
    </source>
</evidence>
<dbReference type="InterPro" id="IPR045569">
    <property type="entry name" value="Metalloprtase-TldD/E_C"/>
</dbReference>
<feature type="domain" description="Metalloprotease TldD/E C-terminal" evidence="2">
    <location>
        <begin position="219"/>
        <end position="453"/>
    </location>
</feature>
<accession>A0A255G1X0</accession>
<gene>
    <name evidence="3" type="ORF">CGZ94_18075</name>
</gene>
<sequence>MSERVADWIEAALGAAQSPDCTIIVDESREANLRWANNAVTSNGDTHDRSATVIAFDGPRTAAVSGPLADAAELIALVARAEAALVDAVAAPDAMPLLDGGRDTDFAEPADAADFSVLAGFAAELGDAFQLAVAEGQLLFGFAEHRLTTTWLAASTGTRRRHVQPMGRVELNAKLPDLIGSAWVGVATLDFTDVSVPGLYAEARRRLGWSARRIDLPAGRYETLLPPSAIADLLIYAYWSMSAHDAAEGRNAFADPAAVGRTRIGQRLSELPLTLASDPAAPGLERAPFVIAHVSAGGEQSVFDNGAPVERAEWLADGVLTDLVRDRRVAADQGLSPRPATWNLLLTGGGDQGLDEMIADTRRGLLLTCLWYIREVDPETLLLTGLTRDGVYLIEDGEVVGAVNNFRFNESPISLLGRISEAGRSEQTLPREWNDWLTLTVMPPVRVPDFNMSTVSQAH</sequence>
<dbReference type="Pfam" id="PF01523">
    <property type="entry name" value="PmbA_TldD_1st"/>
    <property type="match status" value="1"/>
</dbReference>
<dbReference type="AlphaFoldDB" id="A0A255G1X0"/>
<feature type="domain" description="Metalloprotease TldD/E N-terminal" evidence="1">
    <location>
        <begin position="23"/>
        <end position="84"/>
    </location>
</feature>
<protein>
    <submittedName>
        <fullName evidence="3">Peptidase</fullName>
    </submittedName>
</protein>
<dbReference type="InterPro" id="IPR036059">
    <property type="entry name" value="TldD/PmbA_sf"/>
</dbReference>
<dbReference type="PANTHER" id="PTHR43666:SF1">
    <property type="entry name" value="CONSERVED PROTEIN"/>
    <property type="match status" value="1"/>
</dbReference>
<dbReference type="PANTHER" id="PTHR43666">
    <property type="entry name" value="TLDD PROTEIN"/>
    <property type="match status" value="1"/>
</dbReference>
<proteinExistence type="predicted"/>
<keyword evidence="4" id="KW-1185">Reference proteome</keyword>
<organism evidence="3 4">
    <name type="scientific">Enemella evansiae</name>
    <dbReference type="NCBI Taxonomy" id="2016499"/>
    <lineage>
        <taxon>Bacteria</taxon>
        <taxon>Bacillati</taxon>
        <taxon>Actinomycetota</taxon>
        <taxon>Actinomycetes</taxon>
        <taxon>Propionibacteriales</taxon>
        <taxon>Propionibacteriaceae</taxon>
        <taxon>Enemella</taxon>
    </lineage>
</organism>
<comment type="caution">
    <text evidence="3">The sequence shown here is derived from an EMBL/GenBank/DDBJ whole genome shotgun (WGS) entry which is preliminary data.</text>
</comment>
<dbReference type="Proteomes" id="UP000215896">
    <property type="component" value="Unassembled WGS sequence"/>
</dbReference>
<name>A0A255G1X0_9ACTN</name>
<evidence type="ECO:0000313" key="4">
    <source>
        <dbReference type="Proteomes" id="UP000215896"/>
    </source>
</evidence>
<dbReference type="GO" id="GO:0006508">
    <property type="term" value="P:proteolysis"/>
    <property type="evidence" value="ECO:0007669"/>
    <property type="project" value="InterPro"/>
</dbReference>
<evidence type="ECO:0000313" key="3">
    <source>
        <dbReference type="EMBL" id="OYO09571.1"/>
    </source>
</evidence>
<dbReference type="EMBL" id="NMVO01000017">
    <property type="protein sequence ID" value="OYO09571.1"/>
    <property type="molecule type" value="Genomic_DNA"/>
</dbReference>
<dbReference type="InterPro" id="IPR002510">
    <property type="entry name" value="Metalloprtase-TldD/E_N"/>
</dbReference>
<dbReference type="OrthoDB" id="9763230at2"/>
<evidence type="ECO:0000259" key="1">
    <source>
        <dbReference type="Pfam" id="PF01523"/>
    </source>
</evidence>
<dbReference type="RefSeq" id="WP_094406541.1">
    <property type="nucleotide sequence ID" value="NZ_NMVO01000017.1"/>
</dbReference>
<dbReference type="GO" id="GO:0008237">
    <property type="term" value="F:metallopeptidase activity"/>
    <property type="evidence" value="ECO:0007669"/>
    <property type="project" value="InterPro"/>
</dbReference>
<dbReference type="Pfam" id="PF19289">
    <property type="entry name" value="PmbA_TldD_3rd"/>
    <property type="match status" value="1"/>
</dbReference>